<dbReference type="OrthoDB" id="153025at2"/>
<evidence type="ECO:0000256" key="1">
    <source>
        <dbReference type="ARBA" id="ARBA00006739"/>
    </source>
</evidence>
<dbReference type="Gene3D" id="3.90.550.10">
    <property type="entry name" value="Spore Coat Polysaccharide Biosynthesis Protein SpsA, Chain A"/>
    <property type="match status" value="1"/>
</dbReference>
<sequence length="423" mass="45453">MTADPRDPGAGQGPALSIVVVSHKRPSELALCLLSLEQQTHPRFEVILVADGGSIDIRPDLPLKRIRFDTPNISLARNAGIAAAAGPVVAFIDDDATAEPGWAEALAASFADDRVIAATGRTRGPDGLRWQVTAERVTPSGTTYPITVKGPALLGVEGGCPVGTVGTNCAFRRSALTEIGGFDPAFTYFLDESDVNMRLARRFPTGLTAIVPKAQVVHGVAAAAVRLRGGVPLDLTTIGRSAAIFAARHGGHLDDLRRYQKLRVMRQMVAGRIDPSQIAPILRTLEQGIASVRTPNPPPSGWSEPPPPEFLPMPARPRKPELHLAGWHWHAATLRRQAAQAVTEGQVARILLLTPSFLPHRRALTPQGWWEQHGGLWGASQPGDSALMMMPRGQRIRREMGIYAEINASDGPFDARPNENPSG</sequence>
<dbReference type="RefSeq" id="WP_145397689.1">
    <property type="nucleotide sequence ID" value="NZ_VLKU01000005.1"/>
</dbReference>
<dbReference type="EMBL" id="VLKU01000005">
    <property type="protein sequence ID" value="TWI34352.1"/>
    <property type="molecule type" value="Genomic_DNA"/>
</dbReference>
<dbReference type="PANTHER" id="PTHR43179">
    <property type="entry name" value="RHAMNOSYLTRANSFERASE WBBL"/>
    <property type="match status" value="1"/>
</dbReference>
<feature type="domain" description="Glycosyltransferase 2-like" evidence="4">
    <location>
        <begin position="17"/>
        <end position="179"/>
    </location>
</feature>
<comment type="similarity">
    <text evidence="1">Belongs to the glycosyltransferase 2 family.</text>
</comment>
<dbReference type="Pfam" id="PF00535">
    <property type="entry name" value="Glycos_transf_2"/>
    <property type="match status" value="1"/>
</dbReference>
<dbReference type="AlphaFoldDB" id="A0A562NQ93"/>
<name>A0A562NQ93_9RHOB</name>
<evidence type="ECO:0000259" key="4">
    <source>
        <dbReference type="Pfam" id="PF00535"/>
    </source>
</evidence>
<dbReference type="InterPro" id="IPR001173">
    <property type="entry name" value="Glyco_trans_2-like"/>
</dbReference>
<dbReference type="Proteomes" id="UP000316225">
    <property type="component" value="Unassembled WGS sequence"/>
</dbReference>
<evidence type="ECO:0000313" key="6">
    <source>
        <dbReference type="Proteomes" id="UP000316225"/>
    </source>
</evidence>
<dbReference type="InterPro" id="IPR029044">
    <property type="entry name" value="Nucleotide-diphossugar_trans"/>
</dbReference>
<protein>
    <submittedName>
        <fullName evidence="5">GT2 family glycosyltransferase</fullName>
    </submittedName>
</protein>
<reference evidence="5 6" key="1">
    <citation type="journal article" date="2015" name="Stand. Genomic Sci.">
        <title>Genomic Encyclopedia of Bacterial and Archaeal Type Strains, Phase III: the genomes of soil and plant-associated and newly described type strains.</title>
        <authorList>
            <person name="Whitman W.B."/>
            <person name="Woyke T."/>
            <person name="Klenk H.P."/>
            <person name="Zhou Y."/>
            <person name="Lilburn T.G."/>
            <person name="Beck B.J."/>
            <person name="De Vos P."/>
            <person name="Vandamme P."/>
            <person name="Eisen J.A."/>
            <person name="Garrity G."/>
            <person name="Hugenholtz P."/>
            <person name="Kyrpides N.C."/>
        </authorList>
    </citation>
    <scope>NUCLEOTIDE SEQUENCE [LARGE SCALE GENOMIC DNA]</scope>
    <source>
        <strain evidence="5 6">CGMCC 1.5364</strain>
    </source>
</reference>
<proteinExistence type="inferred from homology"/>
<dbReference type="GO" id="GO:0016757">
    <property type="term" value="F:glycosyltransferase activity"/>
    <property type="evidence" value="ECO:0007669"/>
    <property type="project" value="UniProtKB-KW"/>
</dbReference>
<evidence type="ECO:0000256" key="3">
    <source>
        <dbReference type="ARBA" id="ARBA00022679"/>
    </source>
</evidence>
<gene>
    <name evidence="5" type="ORF">IQ24_01870</name>
</gene>
<accession>A0A562NQ93</accession>
<evidence type="ECO:0000313" key="5">
    <source>
        <dbReference type="EMBL" id="TWI34352.1"/>
    </source>
</evidence>
<keyword evidence="6" id="KW-1185">Reference proteome</keyword>
<keyword evidence="2" id="KW-0328">Glycosyltransferase</keyword>
<organism evidence="5 6">
    <name type="scientific">Paracoccus sulfuroxidans</name>
    <dbReference type="NCBI Taxonomy" id="384678"/>
    <lineage>
        <taxon>Bacteria</taxon>
        <taxon>Pseudomonadati</taxon>
        <taxon>Pseudomonadota</taxon>
        <taxon>Alphaproteobacteria</taxon>
        <taxon>Rhodobacterales</taxon>
        <taxon>Paracoccaceae</taxon>
        <taxon>Paracoccus</taxon>
    </lineage>
</organism>
<evidence type="ECO:0000256" key="2">
    <source>
        <dbReference type="ARBA" id="ARBA00022676"/>
    </source>
</evidence>
<dbReference type="PANTHER" id="PTHR43179:SF12">
    <property type="entry name" value="GALACTOFURANOSYLTRANSFERASE GLFT2"/>
    <property type="match status" value="1"/>
</dbReference>
<keyword evidence="3 5" id="KW-0808">Transferase</keyword>
<comment type="caution">
    <text evidence="5">The sequence shown here is derived from an EMBL/GenBank/DDBJ whole genome shotgun (WGS) entry which is preliminary data.</text>
</comment>
<dbReference type="SUPFAM" id="SSF53448">
    <property type="entry name" value="Nucleotide-diphospho-sugar transferases"/>
    <property type="match status" value="1"/>
</dbReference>